<keyword evidence="4" id="KW-1185">Reference proteome</keyword>
<name>A0A7X1LTZ2_9ACTN</name>
<evidence type="ECO:0000256" key="1">
    <source>
        <dbReference type="ARBA" id="ARBA00022729"/>
    </source>
</evidence>
<accession>A0A7X1LTZ2</accession>
<dbReference type="EMBL" id="JACMHY010000021">
    <property type="protein sequence ID" value="MBC2869693.1"/>
    <property type="molecule type" value="Genomic_DNA"/>
</dbReference>
<dbReference type="Pfam" id="PF13517">
    <property type="entry name" value="FG-GAP_3"/>
    <property type="match status" value="2"/>
</dbReference>
<dbReference type="InterPro" id="IPR028994">
    <property type="entry name" value="Integrin_alpha_N"/>
</dbReference>
<keyword evidence="1" id="KW-0732">Signal</keyword>
<reference evidence="3 4" key="1">
    <citation type="submission" date="2020-08" db="EMBL/GenBank/DDBJ databases">
        <title>Whole-Genome Sequence of French Clinical Streptomyces mexicanus Strain Q0842.</title>
        <authorList>
            <person name="Boxberger M."/>
            <person name="La Scola B."/>
        </authorList>
    </citation>
    <scope>NUCLEOTIDE SEQUENCE [LARGE SCALE GENOMIC DNA]</scope>
    <source>
        <strain evidence="3 4">Marseille-Q0842</strain>
    </source>
</reference>
<dbReference type="Gene3D" id="2.130.10.130">
    <property type="entry name" value="Integrin alpha, N-terminal"/>
    <property type="match status" value="1"/>
</dbReference>
<evidence type="ECO:0000313" key="4">
    <source>
        <dbReference type="Proteomes" id="UP000517694"/>
    </source>
</evidence>
<gene>
    <name evidence="3" type="ORF">H1R13_33515</name>
</gene>
<organism evidence="3 4">
    <name type="scientific">Streptomyces mexicanus</name>
    <dbReference type="NCBI Taxonomy" id="178566"/>
    <lineage>
        <taxon>Bacteria</taxon>
        <taxon>Bacillati</taxon>
        <taxon>Actinomycetota</taxon>
        <taxon>Actinomycetes</taxon>
        <taxon>Kitasatosporales</taxon>
        <taxon>Streptomycetaceae</taxon>
        <taxon>Streptomyces</taxon>
    </lineage>
</organism>
<proteinExistence type="predicted"/>
<dbReference type="SUPFAM" id="SSF69318">
    <property type="entry name" value="Integrin alpha N-terminal domain"/>
    <property type="match status" value="2"/>
</dbReference>
<protein>
    <submittedName>
        <fullName evidence="3">VCBS repeat-containing protein</fullName>
    </submittedName>
</protein>
<evidence type="ECO:0000313" key="3">
    <source>
        <dbReference type="EMBL" id="MBC2869693.1"/>
    </source>
</evidence>
<dbReference type="PANTHER" id="PTHR44103">
    <property type="entry name" value="PROPROTEIN CONVERTASE P"/>
    <property type="match status" value="1"/>
</dbReference>
<sequence length="550" mass="57693">MFLSTPALAAGTSDDPSPRVKAPSRTSALPKLERPKPQSGLRARTALRAAGPQFDVDGDGIDDMLSRDMDGTVLVEASTIHDFTPYQIYGDDYEETSKDILTPGNLDGSGGPEVLTLSATGTLALYQSWGVDGTGPATWSGKGWQIYNKVVTPGDVTGDGKPDLLARTYGGDLYLYQGTGSVSTPFRARVLVGGGWSMFDQLVGMADMNGDGIGDVVARTPAGDLYFYAGKGSTTSPLAARVKIGGGWTTYNQIVAAYDWDGDGLSDLFGRTASGDLYLYLANGTGGFVPRQKLGTGWNGADLFAGSGAVPRFGKTDMIGRDSAGTLYWYGALNNGLFAGRQKISDTGGFAGARLAFASSLDKDTYADLVELYDGRLYNSATGLSMSSGWGKYNLFLGPGDLNDDGKGDLLARDGSGNLYLFRGKGDGASLASPLKIGGGWNAYNALVGAGDFTGDGRADIVARTPSGTLYLYRGTGNSSAPFAGRVTIGNGWQQYSKLASPGDMDGDNRADLVATDSGGTLYRYSSYGSGKFKARVKVGGGWNTYKNLY</sequence>
<dbReference type="Proteomes" id="UP000517694">
    <property type="component" value="Unassembled WGS sequence"/>
</dbReference>
<comment type="caution">
    <text evidence="3">The sequence shown here is derived from an EMBL/GenBank/DDBJ whole genome shotgun (WGS) entry which is preliminary data.</text>
</comment>
<feature type="region of interest" description="Disordered" evidence="2">
    <location>
        <begin position="1"/>
        <end position="41"/>
    </location>
</feature>
<dbReference type="InterPro" id="IPR013517">
    <property type="entry name" value="FG-GAP"/>
</dbReference>
<dbReference type="AlphaFoldDB" id="A0A7X1LTZ2"/>
<evidence type="ECO:0000256" key="2">
    <source>
        <dbReference type="SAM" id="MobiDB-lite"/>
    </source>
</evidence>
<dbReference type="PANTHER" id="PTHR44103:SF1">
    <property type="entry name" value="PROPROTEIN CONVERTASE P"/>
    <property type="match status" value="1"/>
</dbReference>
<dbReference type="Gene3D" id="2.115.10.10">
    <property type="entry name" value="Tachylectin 2"/>
    <property type="match status" value="1"/>
</dbReference>